<comment type="caution">
    <text evidence="2">The sequence shown here is derived from an EMBL/GenBank/DDBJ whole genome shotgun (WGS) entry which is preliminary data.</text>
</comment>
<dbReference type="PANTHER" id="PTHR43682:SF1">
    <property type="entry name" value="LACTATE UTILIZATION PROTEIN C"/>
    <property type="match status" value="1"/>
</dbReference>
<gene>
    <name evidence="2" type="ORF">EAH81_20385</name>
</gene>
<dbReference type="PANTHER" id="PTHR43682">
    <property type="entry name" value="LACTATE UTILIZATION PROTEIN C"/>
    <property type="match status" value="1"/>
</dbReference>
<dbReference type="AlphaFoldDB" id="A0A502EES5"/>
<evidence type="ECO:0000313" key="2">
    <source>
        <dbReference type="EMBL" id="TPG36178.1"/>
    </source>
</evidence>
<feature type="domain" description="LUD" evidence="1">
    <location>
        <begin position="106"/>
        <end position="193"/>
    </location>
</feature>
<organism evidence="2 3">
    <name type="scientific">Flavobacterium pectinovorum</name>
    <dbReference type="NCBI Taxonomy" id="29533"/>
    <lineage>
        <taxon>Bacteria</taxon>
        <taxon>Pseudomonadati</taxon>
        <taxon>Bacteroidota</taxon>
        <taxon>Flavobacteriia</taxon>
        <taxon>Flavobacteriales</taxon>
        <taxon>Flavobacteriaceae</taxon>
        <taxon>Flavobacterium</taxon>
    </lineage>
</organism>
<dbReference type="OrthoDB" id="9794157at2"/>
<proteinExistence type="predicted"/>
<dbReference type="InterPro" id="IPR003741">
    <property type="entry name" value="LUD_dom"/>
</dbReference>
<evidence type="ECO:0000313" key="3">
    <source>
        <dbReference type="Proteomes" id="UP000319700"/>
    </source>
</evidence>
<dbReference type="InterPro" id="IPR024185">
    <property type="entry name" value="FTHF_cligase-like_sf"/>
</dbReference>
<dbReference type="Proteomes" id="UP000319700">
    <property type="component" value="Unassembled WGS sequence"/>
</dbReference>
<dbReference type="Gene3D" id="3.40.50.10420">
    <property type="entry name" value="NagB/RpiA/CoA transferase-like"/>
    <property type="match status" value="1"/>
</dbReference>
<protein>
    <submittedName>
        <fullName evidence="2">Lactate utilization protein B/C</fullName>
    </submittedName>
</protein>
<dbReference type="SUPFAM" id="SSF100950">
    <property type="entry name" value="NagB/RpiA/CoA transferase-like"/>
    <property type="match status" value="1"/>
</dbReference>
<reference evidence="2 3" key="1">
    <citation type="journal article" date="2019" name="Environ. Microbiol.">
        <title>Species interactions and distinct microbial communities in high Arctic permafrost affected cryosols are associated with the CH4 and CO2 gas fluxes.</title>
        <authorList>
            <person name="Altshuler I."/>
            <person name="Hamel J."/>
            <person name="Turney S."/>
            <person name="Magnuson E."/>
            <person name="Levesque R."/>
            <person name="Greer C."/>
            <person name="Whyte L.G."/>
        </authorList>
    </citation>
    <scope>NUCLEOTIDE SEQUENCE [LARGE SCALE GENOMIC DNA]</scope>
    <source>
        <strain evidence="2 3">42</strain>
    </source>
</reference>
<evidence type="ECO:0000259" key="1">
    <source>
        <dbReference type="Pfam" id="PF02589"/>
    </source>
</evidence>
<dbReference type="InterPro" id="IPR037171">
    <property type="entry name" value="NagB/RpiA_transferase-like"/>
</dbReference>
<dbReference type="EMBL" id="RCZH01000015">
    <property type="protein sequence ID" value="TPG36178.1"/>
    <property type="molecule type" value="Genomic_DNA"/>
</dbReference>
<name>A0A502EES5_9FLAO</name>
<keyword evidence="3" id="KW-1185">Reference proteome</keyword>
<dbReference type="Pfam" id="PF02589">
    <property type="entry name" value="LUD_dom"/>
    <property type="match status" value="1"/>
</dbReference>
<sequence>MSARENILKAIAMNQPELAELPVIDIASTIRYEDSYTQFKTVLESIGGKVELISDLTVLKEQLISDRLNGKFVVNTIETLGDVDEKAAFLSAFELEKVEKGYVKGTVGVAENGAVWIYESQMINRLVPFICQHLILVIEKKNIVDNLHQAYEKIDVSKEGFGVFIAGPSKTADIEQSLVIGAHGARSATIYVIA</sequence>
<accession>A0A502EES5</accession>